<sequence>MSGNKHSIIQILRFCAVGLGNTAVDFTMFFILTMGGVPYLPAQVLAYGAGVVNSYFFNRVWTFRVARKSSLPEFAGFVTVNVLSLLMSAGLLFILHDVNHLSLWPSKILATGVSVFVNYMGSRLWVFAENQRARGEV</sequence>
<evidence type="ECO:0000256" key="2">
    <source>
        <dbReference type="ARBA" id="ARBA00009399"/>
    </source>
</evidence>
<evidence type="ECO:0000256" key="5">
    <source>
        <dbReference type="ARBA" id="ARBA00023136"/>
    </source>
</evidence>
<protein>
    <recommendedName>
        <fullName evidence="7">GtrA/DPMS transmembrane domain-containing protein</fullName>
    </recommendedName>
</protein>
<dbReference type="PANTHER" id="PTHR38459:SF1">
    <property type="entry name" value="PROPHAGE BACTOPRENOL-LINKED GLUCOSE TRANSLOCASE HOMOLOG"/>
    <property type="match status" value="1"/>
</dbReference>
<organism evidence="8 9">
    <name type="scientific">Pelotomaculum propionicicum</name>
    <dbReference type="NCBI Taxonomy" id="258475"/>
    <lineage>
        <taxon>Bacteria</taxon>
        <taxon>Bacillati</taxon>
        <taxon>Bacillota</taxon>
        <taxon>Clostridia</taxon>
        <taxon>Eubacteriales</taxon>
        <taxon>Desulfotomaculaceae</taxon>
        <taxon>Pelotomaculum</taxon>
    </lineage>
</organism>
<feature type="domain" description="GtrA/DPMS transmembrane" evidence="7">
    <location>
        <begin position="13"/>
        <end position="127"/>
    </location>
</feature>
<reference evidence="8 9" key="1">
    <citation type="journal article" date="2018" name="Environ. Microbiol.">
        <title>Novel energy conservation strategies and behaviour of Pelotomaculum schinkii driving syntrophic propionate catabolism.</title>
        <authorList>
            <person name="Hidalgo-Ahumada C.A.P."/>
            <person name="Nobu M.K."/>
            <person name="Narihiro T."/>
            <person name="Tamaki H."/>
            <person name="Liu W.T."/>
            <person name="Kamagata Y."/>
            <person name="Stams A.J.M."/>
            <person name="Imachi H."/>
            <person name="Sousa D.Z."/>
        </authorList>
    </citation>
    <scope>NUCLEOTIDE SEQUENCE [LARGE SCALE GENOMIC DNA]</scope>
    <source>
        <strain evidence="8 9">MGP</strain>
    </source>
</reference>
<evidence type="ECO:0000256" key="6">
    <source>
        <dbReference type="SAM" id="Phobius"/>
    </source>
</evidence>
<dbReference type="Pfam" id="PF04138">
    <property type="entry name" value="GtrA_DPMS_TM"/>
    <property type="match status" value="1"/>
</dbReference>
<dbReference type="GO" id="GO:0005886">
    <property type="term" value="C:plasma membrane"/>
    <property type="evidence" value="ECO:0007669"/>
    <property type="project" value="TreeGrafter"/>
</dbReference>
<keyword evidence="5 6" id="KW-0472">Membrane</keyword>
<comment type="caution">
    <text evidence="8">The sequence shown here is derived from an EMBL/GenBank/DDBJ whole genome shotgun (WGS) entry which is preliminary data.</text>
</comment>
<evidence type="ECO:0000313" key="9">
    <source>
        <dbReference type="Proteomes" id="UP000297597"/>
    </source>
</evidence>
<evidence type="ECO:0000256" key="3">
    <source>
        <dbReference type="ARBA" id="ARBA00022692"/>
    </source>
</evidence>
<evidence type="ECO:0000259" key="7">
    <source>
        <dbReference type="Pfam" id="PF04138"/>
    </source>
</evidence>
<feature type="transmembrane region" description="Helical" evidence="6">
    <location>
        <begin position="108"/>
        <end position="126"/>
    </location>
</feature>
<proteinExistence type="inferred from homology"/>
<dbReference type="PANTHER" id="PTHR38459">
    <property type="entry name" value="PROPHAGE BACTOPRENOL-LINKED GLUCOSE TRANSLOCASE HOMOLOG"/>
    <property type="match status" value="1"/>
</dbReference>
<dbReference type="EMBL" id="QFFZ01000001">
    <property type="protein sequence ID" value="TEB13748.1"/>
    <property type="molecule type" value="Genomic_DNA"/>
</dbReference>
<keyword evidence="3 6" id="KW-0812">Transmembrane</keyword>
<dbReference type="Proteomes" id="UP000297597">
    <property type="component" value="Unassembled WGS sequence"/>
</dbReference>
<evidence type="ECO:0000313" key="8">
    <source>
        <dbReference type="EMBL" id="TEB13748.1"/>
    </source>
</evidence>
<dbReference type="AlphaFoldDB" id="A0A4Y7RXL9"/>
<dbReference type="GO" id="GO:0000271">
    <property type="term" value="P:polysaccharide biosynthetic process"/>
    <property type="evidence" value="ECO:0007669"/>
    <property type="project" value="InterPro"/>
</dbReference>
<dbReference type="InterPro" id="IPR007267">
    <property type="entry name" value="GtrA_DPMS_TM"/>
</dbReference>
<comment type="similarity">
    <text evidence="2">Belongs to the GtrA family.</text>
</comment>
<keyword evidence="4 6" id="KW-1133">Transmembrane helix</keyword>
<name>A0A4Y7RXL9_9FIRM</name>
<accession>A0A4Y7RXL9</accession>
<evidence type="ECO:0000256" key="4">
    <source>
        <dbReference type="ARBA" id="ARBA00022989"/>
    </source>
</evidence>
<dbReference type="InterPro" id="IPR051401">
    <property type="entry name" value="GtrA_CellWall_Glycosyl"/>
</dbReference>
<dbReference type="RefSeq" id="WP_205077896.1">
    <property type="nucleotide sequence ID" value="NZ_QFFZ01000001.1"/>
</dbReference>
<feature type="transmembrane region" description="Helical" evidence="6">
    <location>
        <begin position="74"/>
        <end position="96"/>
    </location>
</feature>
<feature type="transmembrane region" description="Helical" evidence="6">
    <location>
        <begin position="44"/>
        <end position="62"/>
    </location>
</feature>
<feature type="transmembrane region" description="Helical" evidence="6">
    <location>
        <begin position="12"/>
        <end position="32"/>
    </location>
</feature>
<evidence type="ECO:0000256" key="1">
    <source>
        <dbReference type="ARBA" id="ARBA00004141"/>
    </source>
</evidence>
<comment type="subcellular location">
    <subcellularLocation>
        <location evidence="1">Membrane</location>
        <topology evidence="1">Multi-pass membrane protein</topology>
    </subcellularLocation>
</comment>
<keyword evidence="9" id="KW-1185">Reference proteome</keyword>
<gene>
    <name evidence="8" type="ORF">Pmgp_00156</name>
</gene>